<feature type="compositionally biased region" description="Low complexity" evidence="1">
    <location>
        <begin position="85"/>
        <end position="102"/>
    </location>
</feature>
<feature type="compositionally biased region" description="Low complexity" evidence="1">
    <location>
        <begin position="52"/>
        <end position="61"/>
    </location>
</feature>
<evidence type="ECO:0000313" key="2">
    <source>
        <dbReference type="EMBL" id="RNF05735.1"/>
    </source>
</evidence>
<dbReference type="EMBL" id="MKKU01000625">
    <property type="protein sequence ID" value="RNF05735.1"/>
    <property type="molecule type" value="Genomic_DNA"/>
</dbReference>
<evidence type="ECO:0000256" key="1">
    <source>
        <dbReference type="SAM" id="MobiDB-lite"/>
    </source>
</evidence>
<comment type="caution">
    <text evidence="2">The sequence shown here is derived from an EMBL/GenBank/DDBJ whole genome shotgun (WGS) entry which is preliminary data.</text>
</comment>
<accession>A0A3R7NFE3</accession>
<feature type="compositionally biased region" description="Basic and acidic residues" evidence="1">
    <location>
        <begin position="124"/>
        <end position="140"/>
    </location>
</feature>
<gene>
    <name evidence="2" type="ORF">Tco025E_07734</name>
</gene>
<dbReference type="Proteomes" id="UP000284403">
    <property type="component" value="Unassembled WGS sequence"/>
</dbReference>
<protein>
    <submittedName>
        <fullName evidence="2">Uncharacterized protein</fullName>
    </submittedName>
</protein>
<organism evidence="2 3">
    <name type="scientific">Trypanosoma conorhini</name>
    <dbReference type="NCBI Taxonomy" id="83891"/>
    <lineage>
        <taxon>Eukaryota</taxon>
        <taxon>Discoba</taxon>
        <taxon>Euglenozoa</taxon>
        <taxon>Kinetoplastea</taxon>
        <taxon>Metakinetoplastina</taxon>
        <taxon>Trypanosomatida</taxon>
        <taxon>Trypanosomatidae</taxon>
        <taxon>Trypanosoma</taxon>
    </lineage>
</organism>
<evidence type="ECO:0000313" key="3">
    <source>
        <dbReference type="Proteomes" id="UP000284403"/>
    </source>
</evidence>
<sequence>MARSDNAAAWDILCALALDDAPADAQPARGSQRRRPSPPRAAGSRGNGSGGASPRRGTDAAGLLLEAEALLLRPRQRHPPAAAEAQGSQWQPQAAPPATVAAVRGTGPPSCAASQESRSGRAVADGHAEDAGRVGGRAREAAPRAVFTAPVAATTTVYRDTAAGHEAAVAPAALHPPPRSVTHDAERDALLALKEARRLRRTQPTPQAGHRDATAAPHAVRCSLQQRLDLLRSAHRDTAAALAGASRLLLQERKWINVRCTILYERLQLLAQHRTTVVRQLRSAHGDAVTALLTDHRRDA</sequence>
<feature type="region of interest" description="Disordered" evidence="1">
    <location>
        <begin position="76"/>
        <end position="140"/>
    </location>
</feature>
<proteinExistence type="predicted"/>
<reference evidence="2 3" key="1">
    <citation type="journal article" date="2018" name="BMC Genomics">
        <title>Genomic comparison of Trypanosoma conorhini and Trypanosoma rangeli to Trypanosoma cruzi strains of high and low virulence.</title>
        <authorList>
            <person name="Bradwell K.R."/>
            <person name="Koparde V.N."/>
            <person name="Matveyev A.V."/>
            <person name="Serrano M.G."/>
            <person name="Alves J.M."/>
            <person name="Parikh H."/>
            <person name="Huang B."/>
            <person name="Lee V."/>
            <person name="Espinosa-Alvarez O."/>
            <person name="Ortiz P.A."/>
            <person name="Costa-Martins A.G."/>
            <person name="Teixeira M.M."/>
            <person name="Buck G.A."/>
        </authorList>
    </citation>
    <scope>NUCLEOTIDE SEQUENCE [LARGE SCALE GENOMIC DNA]</scope>
    <source>
        <strain evidence="2 3">025E</strain>
    </source>
</reference>
<keyword evidence="3" id="KW-1185">Reference proteome</keyword>
<feature type="region of interest" description="Disordered" evidence="1">
    <location>
        <begin position="23"/>
        <end position="61"/>
    </location>
</feature>
<dbReference type="AlphaFoldDB" id="A0A3R7NFE3"/>
<dbReference type="OrthoDB" id="252990at2759"/>
<dbReference type="GeneID" id="40321345"/>
<name>A0A3R7NFE3_9TRYP</name>
<dbReference type="RefSeq" id="XP_029225307.1">
    <property type="nucleotide sequence ID" value="XM_029374593.1"/>
</dbReference>